<feature type="transmembrane region" description="Helical" evidence="1">
    <location>
        <begin position="35"/>
        <end position="55"/>
    </location>
</feature>
<keyword evidence="1" id="KW-0812">Transmembrane</keyword>
<feature type="transmembrane region" description="Helical" evidence="1">
    <location>
        <begin position="61"/>
        <end position="84"/>
    </location>
</feature>
<keyword evidence="1" id="KW-0472">Membrane</keyword>
<reference evidence="2" key="1">
    <citation type="submission" date="2015-07" db="EMBL/GenBank/DDBJ databases">
        <title>MeaNS - Measles Nucleotide Surveillance Program.</title>
        <authorList>
            <person name="Tran T."/>
            <person name="Druce J."/>
        </authorList>
    </citation>
    <scope>NUCLEOTIDE SEQUENCE</scope>
    <source>
        <strain evidence="2">UCB-OBI-ISO-001</strain>
        <tissue evidence="2">Gonad</tissue>
    </source>
</reference>
<gene>
    <name evidence="2" type="ORF">OCBIM_22029681mg</name>
</gene>
<name>A0A0L8GQG1_OCTBM</name>
<feature type="transmembrane region" description="Helical" evidence="1">
    <location>
        <begin position="6"/>
        <end position="28"/>
    </location>
</feature>
<protein>
    <submittedName>
        <fullName evidence="2">Uncharacterized protein</fullName>
    </submittedName>
</protein>
<evidence type="ECO:0000256" key="1">
    <source>
        <dbReference type="SAM" id="Phobius"/>
    </source>
</evidence>
<evidence type="ECO:0000313" key="2">
    <source>
        <dbReference type="EMBL" id="KOF79296.1"/>
    </source>
</evidence>
<dbReference type="AlphaFoldDB" id="A0A0L8GQG1"/>
<dbReference type="EMBL" id="KQ420800">
    <property type="protein sequence ID" value="KOF79296.1"/>
    <property type="molecule type" value="Genomic_DNA"/>
</dbReference>
<organism evidence="2">
    <name type="scientific">Octopus bimaculoides</name>
    <name type="common">California two-spotted octopus</name>
    <dbReference type="NCBI Taxonomy" id="37653"/>
    <lineage>
        <taxon>Eukaryota</taxon>
        <taxon>Metazoa</taxon>
        <taxon>Spiralia</taxon>
        <taxon>Lophotrochozoa</taxon>
        <taxon>Mollusca</taxon>
        <taxon>Cephalopoda</taxon>
        <taxon>Coleoidea</taxon>
        <taxon>Octopodiformes</taxon>
        <taxon>Octopoda</taxon>
        <taxon>Incirrata</taxon>
        <taxon>Octopodidae</taxon>
        <taxon>Octopus</taxon>
    </lineage>
</organism>
<feature type="transmembrane region" description="Helical" evidence="1">
    <location>
        <begin position="96"/>
        <end position="116"/>
    </location>
</feature>
<proteinExistence type="predicted"/>
<accession>A0A0L8GQG1</accession>
<sequence>MGLPIAFSYCICCYLCTVTCITCICCYLNTIVCLYVVHVAIYTLLFMHNQYFVAIYTFSCVYYLCLFLSTRCCHLCGGYIYILLSTHSCLRTNPCLLLFIYCHLCISFFLKFLLLLTV</sequence>
<keyword evidence="1" id="KW-1133">Transmembrane helix</keyword>